<dbReference type="EMBL" id="PEVC01000053">
    <property type="protein sequence ID" value="PIV00461.1"/>
    <property type="molecule type" value="Genomic_DNA"/>
</dbReference>
<protein>
    <recommendedName>
        <fullName evidence="4">PilN domain-containing protein</fullName>
    </recommendedName>
</protein>
<dbReference type="AlphaFoldDB" id="A0A2M7BBG9"/>
<evidence type="ECO:0000313" key="3">
    <source>
        <dbReference type="Proteomes" id="UP000229631"/>
    </source>
</evidence>
<evidence type="ECO:0008006" key="4">
    <source>
        <dbReference type="Google" id="ProtNLM"/>
    </source>
</evidence>
<comment type="caution">
    <text evidence="2">The sequence shown here is derived from an EMBL/GenBank/DDBJ whole genome shotgun (WGS) entry which is preliminary data.</text>
</comment>
<gene>
    <name evidence="2" type="ORF">COS54_03090</name>
</gene>
<dbReference type="Proteomes" id="UP000229631">
    <property type="component" value="Unassembled WGS sequence"/>
</dbReference>
<feature type="transmembrane region" description="Helical" evidence="1">
    <location>
        <begin position="27"/>
        <end position="49"/>
    </location>
</feature>
<accession>A0A2M7BBG9</accession>
<evidence type="ECO:0000256" key="1">
    <source>
        <dbReference type="SAM" id="Phobius"/>
    </source>
</evidence>
<proteinExistence type="predicted"/>
<keyword evidence="1" id="KW-0812">Transmembrane</keyword>
<evidence type="ECO:0000313" key="2">
    <source>
        <dbReference type="EMBL" id="PIV00461.1"/>
    </source>
</evidence>
<keyword evidence="1" id="KW-1133">Transmembrane helix</keyword>
<reference evidence="3" key="1">
    <citation type="submission" date="2017-09" db="EMBL/GenBank/DDBJ databases">
        <title>Depth-based differentiation of microbial function through sediment-hosted aquifers and enrichment of novel symbionts in the deep terrestrial subsurface.</title>
        <authorList>
            <person name="Probst A.J."/>
            <person name="Ladd B."/>
            <person name="Jarett J.K."/>
            <person name="Geller-Mcgrath D.E."/>
            <person name="Sieber C.M.K."/>
            <person name="Emerson J.B."/>
            <person name="Anantharaman K."/>
            <person name="Thomas B.C."/>
            <person name="Malmstrom R."/>
            <person name="Stieglmeier M."/>
            <person name="Klingl A."/>
            <person name="Woyke T."/>
            <person name="Ryan C.M."/>
            <person name="Banfield J.F."/>
        </authorList>
    </citation>
    <scope>NUCLEOTIDE SEQUENCE [LARGE SCALE GENOMIC DNA]</scope>
</reference>
<name>A0A2M7BBG9_9BACT</name>
<keyword evidence="1" id="KW-0472">Membrane</keyword>
<organism evidence="2 3">
    <name type="scientific">Candidatus Shapirobacteria bacterium CG03_land_8_20_14_0_80_39_12</name>
    <dbReference type="NCBI Taxonomy" id="1974879"/>
    <lineage>
        <taxon>Bacteria</taxon>
        <taxon>Candidatus Shapironibacteriota</taxon>
    </lineage>
</organism>
<sequence>MKKSFNLIDKEAKQAVLLLKLKRKVKLFAFSLVGVFIVVLILVMGVLLLTKNSIQASQRKKILIENEIKSLANIETLAAVTAGRIKMINTILQERKSYSPLIADIESISVTGFRIDGLDILADGTIKISGTCDSLESLTNFNNQVEELSRLKKYSQIVYPSVGRNKDGKYNLSLELKP</sequence>